<proteinExistence type="predicted"/>
<accession>A0ABQ1LYP6</accession>
<name>A0ABQ1LYP6_9BACT</name>
<keyword evidence="3" id="KW-1185">Reference proteome</keyword>
<gene>
    <name evidence="2" type="ORF">GCM10011506_15320</name>
</gene>
<evidence type="ECO:0000313" key="3">
    <source>
        <dbReference type="Proteomes" id="UP000636010"/>
    </source>
</evidence>
<dbReference type="RefSeq" id="WP_188461961.1">
    <property type="nucleotide sequence ID" value="NZ_BAABHU010000004.1"/>
</dbReference>
<feature type="region of interest" description="Disordered" evidence="1">
    <location>
        <begin position="155"/>
        <end position="189"/>
    </location>
</feature>
<evidence type="ECO:0000256" key="1">
    <source>
        <dbReference type="SAM" id="MobiDB-lite"/>
    </source>
</evidence>
<organism evidence="2 3">
    <name type="scientific">Marivirga lumbricoides</name>
    <dbReference type="NCBI Taxonomy" id="1046115"/>
    <lineage>
        <taxon>Bacteria</taxon>
        <taxon>Pseudomonadati</taxon>
        <taxon>Bacteroidota</taxon>
        <taxon>Cytophagia</taxon>
        <taxon>Cytophagales</taxon>
        <taxon>Marivirgaceae</taxon>
        <taxon>Marivirga</taxon>
    </lineage>
</organism>
<dbReference type="Proteomes" id="UP000636010">
    <property type="component" value="Unassembled WGS sequence"/>
</dbReference>
<reference evidence="3" key="1">
    <citation type="journal article" date="2019" name="Int. J. Syst. Evol. Microbiol.">
        <title>The Global Catalogue of Microorganisms (GCM) 10K type strain sequencing project: providing services to taxonomists for standard genome sequencing and annotation.</title>
        <authorList>
            <consortium name="The Broad Institute Genomics Platform"/>
            <consortium name="The Broad Institute Genome Sequencing Center for Infectious Disease"/>
            <person name="Wu L."/>
            <person name="Ma J."/>
        </authorList>
    </citation>
    <scope>NUCLEOTIDE SEQUENCE [LARGE SCALE GENOMIC DNA]</scope>
    <source>
        <strain evidence="3">CGMCC 1.10832</strain>
    </source>
</reference>
<evidence type="ECO:0008006" key="4">
    <source>
        <dbReference type="Google" id="ProtNLM"/>
    </source>
</evidence>
<dbReference type="EMBL" id="BMEC01000004">
    <property type="protein sequence ID" value="GGC30825.1"/>
    <property type="molecule type" value="Genomic_DNA"/>
</dbReference>
<evidence type="ECO:0000313" key="2">
    <source>
        <dbReference type="EMBL" id="GGC30825.1"/>
    </source>
</evidence>
<protein>
    <recommendedName>
        <fullName evidence="4">Tetratricopeptide repeat protein</fullName>
    </recommendedName>
</protein>
<sequence>MDKIRLTSLIKDPNQLTAEDAKALRDLKKEYPYFQALTPLIVLADKEFDPYAEKSDLQTAAIYSLDRKHLKQLLSSHNGQSTEIIKHPVVEQKDHQALEKVQDTETSVVKVNEDVQVQISVTEEHLPQSFFNELSDEMESLQKSKEQYRRILAKLEESKPQTTKTKAKPKAKKKLEAPKDKKKLKKAVADHENHHSFIDEIQLKEEKTIDDERKKEQIALINSFIENEPIISKKFTTNDADAKRVIEDLSLSSTNLSEDVVSETLAKLMIKQGHNQKAIDIYKKLIWKFPQKKAYFAEQIENLKKEQ</sequence>
<comment type="caution">
    <text evidence="2">The sequence shown here is derived from an EMBL/GenBank/DDBJ whole genome shotgun (WGS) entry which is preliminary data.</text>
</comment>